<gene>
    <name evidence="2" type="ORF">MP11Mi_16600</name>
</gene>
<proteinExistence type="predicted"/>
<organism evidence="2">
    <name type="scientific">Gordonia sp. MP11Mi</name>
    <dbReference type="NCBI Taxonomy" id="3022769"/>
    <lineage>
        <taxon>Bacteria</taxon>
        <taxon>Bacillati</taxon>
        <taxon>Actinomycetota</taxon>
        <taxon>Actinomycetes</taxon>
        <taxon>Mycobacteriales</taxon>
        <taxon>Gordoniaceae</taxon>
        <taxon>Gordonia</taxon>
    </lineage>
</organism>
<dbReference type="RefSeq" id="WP_420041796.1">
    <property type="nucleotide sequence ID" value="NZ_CP128986.1"/>
</dbReference>
<dbReference type="EMBL" id="CP128986">
    <property type="protein sequence ID" value="WOC12570.1"/>
    <property type="molecule type" value="Genomic_DNA"/>
</dbReference>
<feature type="region of interest" description="Disordered" evidence="1">
    <location>
        <begin position="1"/>
        <end position="24"/>
    </location>
</feature>
<dbReference type="AlphaFoldDB" id="A0AA97CU78"/>
<sequence length="79" mass="8340">MAARPGIARTTSTTRGHGSLGSDDLKVTDLVDAPHACCICCEQLPEWPLGANNPYPVTADGACCNSCNRQVVIPAREDQ</sequence>
<evidence type="ECO:0000313" key="2">
    <source>
        <dbReference type="EMBL" id="WOC12570.1"/>
    </source>
</evidence>
<name>A0AA97CU78_9ACTN</name>
<evidence type="ECO:0000256" key="1">
    <source>
        <dbReference type="SAM" id="MobiDB-lite"/>
    </source>
</evidence>
<protein>
    <submittedName>
        <fullName evidence="2">Uncharacterized protein</fullName>
    </submittedName>
</protein>
<reference evidence="2" key="1">
    <citation type="submission" date="2023-06" db="EMBL/GenBank/DDBJ databases">
        <title>Gordonia sp. nov. and Pseudochrobactrum sp. nov., two species isolated from the burying beetle Nicrophorus vespilloides.</title>
        <authorList>
            <person name="Poehlein A."/>
            <person name="Guzman J."/>
            <person name="Daniel R."/>
            <person name="Vilcinskas A."/>
        </authorList>
    </citation>
    <scope>NUCLEOTIDE SEQUENCE</scope>
    <source>
        <strain evidence="2">MP11Mi</strain>
    </source>
</reference>
<accession>A0AA97CU78</accession>